<dbReference type="SUPFAM" id="SSF160574">
    <property type="entry name" value="BT0923-like"/>
    <property type="match status" value="1"/>
</dbReference>
<dbReference type="Gene3D" id="3.40.1420.30">
    <property type="match status" value="2"/>
</dbReference>
<dbReference type="Proteomes" id="UP000004095">
    <property type="component" value="Unassembled WGS sequence"/>
</dbReference>
<keyword evidence="3" id="KW-1185">Reference proteome</keyword>
<feature type="domain" description="Putative beta-lactamase-inhibitor-like PepSY-like" evidence="1">
    <location>
        <begin position="160"/>
        <end position="220"/>
    </location>
</feature>
<organism evidence="2 3">
    <name type="scientific">Microscilla marina ATCC 23134</name>
    <dbReference type="NCBI Taxonomy" id="313606"/>
    <lineage>
        <taxon>Bacteria</taxon>
        <taxon>Pseudomonadati</taxon>
        <taxon>Bacteroidota</taxon>
        <taxon>Cytophagia</taxon>
        <taxon>Cytophagales</taxon>
        <taxon>Microscillaceae</taxon>
        <taxon>Microscilla</taxon>
    </lineage>
</organism>
<accession>A1ZPX0</accession>
<dbReference type="InterPro" id="IPR021533">
    <property type="entry name" value="PepSY-like"/>
</dbReference>
<protein>
    <recommendedName>
        <fullName evidence="1">Putative beta-lactamase-inhibitor-like PepSY-like domain-containing protein</fullName>
    </recommendedName>
</protein>
<proteinExistence type="predicted"/>
<dbReference type="Pfam" id="PF11396">
    <property type="entry name" value="PepSY_like"/>
    <property type="match status" value="2"/>
</dbReference>
<feature type="domain" description="Putative beta-lactamase-inhibitor-like PepSY-like" evidence="1">
    <location>
        <begin position="63"/>
        <end position="140"/>
    </location>
</feature>
<sequence>MCVFTACQQQETVNPGITTGSVESIAATDLPVLVLNAAHQDFGGQRITEAVKMTGTEGSVVYGVTVESHDAGNYSEDGGKCNGIELTALPQTMSDYIATHYAGANVVKAAQMTTPDGTTKIMVRLDTRKALTFDASGNFLEEKAAQKKGKKGKKGCEMSKESIAATDLPQPAQDYIAANYADQVSAEAYKLTKKEGASLFAVAFAHQLEVVFAVDGTFLKERTHQ</sequence>
<name>A1ZPX0_MICM2</name>
<gene>
    <name evidence="2" type="ORF">M23134_02871</name>
</gene>
<evidence type="ECO:0000259" key="1">
    <source>
        <dbReference type="Pfam" id="PF11396"/>
    </source>
</evidence>
<dbReference type="AlphaFoldDB" id="A1ZPX0"/>
<comment type="caution">
    <text evidence="2">The sequence shown here is derived from an EMBL/GenBank/DDBJ whole genome shotgun (WGS) entry which is preliminary data.</text>
</comment>
<reference evidence="2 3" key="1">
    <citation type="submission" date="2007-01" db="EMBL/GenBank/DDBJ databases">
        <authorList>
            <person name="Haygood M."/>
            <person name="Podell S."/>
            <person name="Anderson C."/>
            <person name="Hopkinson B."/>
            <person name="Roe K."/>
            <person name="Barbeau K."/>
            <person name="Gaasterland T."/>
            <person name="Ferriera S."/>
            <person name="Johnson J."/>
            <person name="Kravitz S."/>
            <person name="Beeson K."/>
            <person name="Sutton G."/>
            <person name="Rogers Y.-H."/>
            <person name="Friedman R."/>
            <person name="Frazier M."/>
            <person name="Venter J.C."/>
        </authorList>
    </citation>
    <scope>NUCLEOTIDE SEQUENCE [LARGE SCALE GENOMIC DNA]</scope>
    <source>
        <strain evidence="2 3">ATCC 23134</strain>
    </source>
</reference>
<evidence type="ECO:0000313" key="2">
    <source>
        <dbReference type="EMBL" id="EAY27624.1"/>
    </source>
</evidence>
<dbReference type="EMBL" id="AAWS01000022">
    <property type="protein sequence ID" value="EAY27624.1"/>
    <property type="molecule type" value="Genomic_DNA"/>
</dbReference>
<evidence type="ECO:0000313" key="3">
    <source>
        <dbReference type="Proteomes" id="UP000004095"/>
    </source>
</evidence>